<keyword evidence="2" id="KW-1185">Reference proteome</keyword>
<dbReference type="Proteomes" id="UP000297910">
    <property type="component" value="Unassembled WGS sequence"/>
</dbReference>
<accession>A0A4Z1FWW3</accession>
<reference evidence="1 2" key="1">
    <citation type="submission" date="2017-12" db="EMBL/GenBank/DDBJ databases">
        <title>Comparative genomics of Botrytis spp.</title>
        <authorList>
            <person name="Valero-Jimenez C.A."/>
            <person name="Tapia P."/>
            <person name="Veloso J."/>
            <person name="Silva-Moreno E."/>
            <person name="Staats M."/>
            <person name="Valdes J.H."/>
            <person name="Van Kan J.A.L."/>
        </authorList>
    </citation>
    <scope>NUCLEOTIDE SEQUENCE [LARGE SCALE GENOMIC DNA]</scope>
    <source>
        <strain evidence="1 2">Bp0003</strain>
    </source>
</reference>
<sequence>MGNSYFSFEAYFVLEFIFGPDAIELLSNAVHLFQSPQNRIGLEHEKRWATRLRESVINSLFAH</sequence>
<evidence type="ECO:0000313" key="1">
    <source>
        <dbReference type="EMBL" id="TGO26643.1"/>
    </source>
</evidence>
<protein>
    <submittedName>
        <fullName evidence="1">Uncharacterized protein</fullName>
    </submittedName>
</protein>
<gene>
    <name evidence="1" type="ORF">BPAE_0055g00140</name>
</gene>
<comment type="caution">
    <text evidence="1">The sequence shown here is derived from an EMBL/GenBank/DDBJ whole genome shotgun (WGS) entry which is preliminary data.</text>
</comment>
<evidence type="ECO:0000313" key="2">
    <source>
        <dbReference type="Proteomes" id="UP000297910"/>
    </source>
</evidence>
<name>A0A4Z1FWW3_9HELO</name>
<dbReference type="AlphaFoldDB" id="A0A4Z1FWW3"/>
<dbReference type="EMBL" id="PQXI01000055">
    <property type="protein sequence ID" value="TGO26643.1"/>
    <property type="molecule type" value="Genomic_DNA"/>
</dbReference>
<proteinExistence type="predicted"/>
<organism evidence="1 2">
    <name type="scientific">Botrytis paeoniae</name>
    <dbReference type="NCBI Taxonomy" id="278948"/>
    <lineage>
        <taxon>Eukaryota</taxon>
        <taxon>Fungi</taxon>
        <taxon>Dikarya</taxon>
        <taxon>Ascomycota</taxon>
        <taxon>Pezizomycotina</taxon>
        <taxon>Leotiomycetes</taxon>
        <taxon>Helotiales</taxon>
        <taxon>Sclerotiniaceae</taxon>
        <taxon>Botrytis</taxon>
    </lineage>
</organism>